<gene>
    <name evidence="1" type="ORF">ACFS7Y_18175</name>
</gene>
<dbReference type="Proteomes" id="UP001597525">
    <property type="component" value="Unassembled WGS sequence"/>
</dbReference>
<dbReference type="EMBL" id="JBHUPB010000012">
    <property type="protein sequence ID" value="MFD2969328.1"/>
    <property type="molecule type" value="Genomic_DNA"/>
</dbReference>
<accession>A0ABW6BL42</accession>
<protein>
    <submittedName>
        <fullName evidence="1">Uncharacterized protein</fullName>
    </submittedName>
</protein>
<reference evidence="2" key="1">
    <citation type="journal article" date="2019" name="Int. J. Syst. Evol. Microbiol.">
        <title>The Global Catalogue of Microorganisms (GCM) 10K type strain sequencing project: providing services to taxonomists for standard genome sequencing and annotation.</title>
        <authorList>
            <consortium name="The Broad Institute Genomics Platform"/>
            <consortium name="The Broad Institute Genome Sequencing Center for Infectious Disease"/>
            <person name="Wu L."/>
            <person name="Ma J."/>
        </authorList>
    </citation>
    <scope>NUCLEOTIDE SEQUENCE [LARGE SCALE GENOMIC DNA]</scope>
    <source>
        <strain evidence="2">KCTC 22814</strain>
    </source>
</reference>
<keyword evidence="2" id="KW-1185">Reference proteome</keyword>
<dbReference type="RefSeq" id="WP_320186540.1">
    <property type="nucleotide sequence ID" value="NZ_CP138332.1"/>
</dbReference>
<evidence type="ECO:0000313" key="1">
    <source>
        <dbReference type="EMBL" id="MFD2969328.1"/>
    </source>
</evidence>
<comment type="caution">
    <text evidence="1">The sequence shown here is derived from an EMBL/GenBank/DDBJ whole genome shotgun (WGS) entry which is preliminary data.</text>
</comment>
<organism evidence="1 2">
    <name type="scientific">Sphingobacterium bambusae</name>
    <dbReference type="NCBI Taxonomy" id="662858"/>
    <lineage>
        <taxon>Bacteria</taxon>
        <taxon>Pseudomonadati</taxon>
        <taxon>Bacteroidota</taxon>
        <taxon>Sphingobacteriia</taxon>
        <taxon>Sphingobacteriales</taxon>
        <taxon>Sphingobacteriaceae</taxon>
        <taxon>Sphingobacterium</taxon>
    </lineage>
</organism>
<proteinExistence type="predicted"/>
<evidence type="ECO:0000313" key="2">
    <source>
        <dbReference type="Proteomes" id="UP001597525"/>
    </source>
</evidence>
<sequence length="419" mass="48236">MVTRDYFVQQTIRLAELGEGNGYVSSVDLLKLIKDEEVKNYVVNKYDLAEPVEIELPKIDLLTAIVARYVNRFETQRFKVTEDNVTTSFSDNEEKDMEFTLKNGTLDEFDVDELNAIALYDSIRLFYDNRKLSQYITFLKKEVRDKTLLEAVNQSWEDRFAQGKAIPNKKIFRLLYDKLEEQHYVKAINSDKFREYGVGETFAVAFLELAKLAKQNVNTFFVSSFAISESKIEIILRSSLEKHIPALGVVYPSITIRNDDQGNSSFGLYSSLEFKLTNIDRDGNVHLFPNKKEENITTDKAYTHTVTTETFVDSYVQIEDFFADVENFEDNFYFMKSAADPDQLRAKIAEKILGPRSPFKGIGKLTDLFTRETSSHVDNLAALLKLCGRAEMIDMNFDLKFQLRYIISNVLLYGKNGID</sequence>
<name>A0ABW6BL42_9SPHI</name>